<evidence type="ECO:0000313" key="3">
    <source>
        <dbReference type="EMBL" id="GBO47004.1"/>
    </source>
</evidence>
<reference evidence="3 4" key="1">
    <citation type="journal article" date="2019" name="Sci. Rep.">
        <title>Orb-weaving spider Araneus ventricosus genome elucidates the spidroin gene catalogue.</title>
        <authorList>
            <person name="Kono N."/>
            <person name="Nakamura H."/>
            <person name="Ohtoshi R."/>
            <person name="Moran D.A.P."/>
            <person name="Shinohara A."/>
            <person name="Yoshida Y."/>
            <person name="Fujiwara M."/>
            <person name="Mori M."/>
            <person name="Tomita M."/>
            <person name="Arakawa K."/>
        </authorList>
    </citation>
    <scope>NUCLEOTIDE SEQUENCE [LARGE SCALE GENOMIC DNA]</scope>
</reference>
<evidence type="ECO:0000313" key="4">
    <source>
        <dbReference type="Proteomes" id="UP000499080"/>
    </source>
</evidence>
<name>A0A4Y2XD86_ARAVE</name>
<organism evidence="3 4">
    <name type="scientific">Araneus ventricosus</name>
    <name type="common">Orbweaver spider</name>
    <name type="synonym">Epeira ventricosa</name>
    <dbReference type="NCBI Taxonomy" id="182803"/>
    <lineage>
        <taxon>Eukaryota</taxon>
        <taxon>Metazoa</taxon>
        <taxon>Ecdysozoa</taxon>
        <taxon>Arthropoda</taxon>
        <taxon>Chelicerata</taxon>
        <taxon>Arachnida</taxon>
        <taxon>Araneae</taxon>
        <taxon>Araneomorphae</taxon>
        <taxon>Entelegynae</taxon>
        <taxon>Araneoidea</taxon>
        <taxon>Araneidae</taxon>
        <taxon>Araneus</taxon>
    </lineage>
</organism>
<evidence type="ECO:0000313" key="2">
    <source>
        <dbReference type="EMBL" id="GBL52967.1"/>
    </source>
</evidence>
<feature type="region of interest" description="Disordered" evidence="1">
    <location>
        <begin position="86"/>
        <end position="109"/>
    </location>
</feature>
<proteinExistence type="predicted"/>
<dbReference type="AlphaFoldDB" id="A0A4Y2XD86"/>
<dbReference type="EMBL" id="BGPR01075028">
    <property type="protein sequence ID" value="GBO47004.1"/>
    <property type="molecule type" value="Genomic_DNA"/>
</dbReference>
<protein>
    <submittedName>
        <fullName evidence="3">Uncharacterized protein</fullName>
    </submittedName>
</protein>
<dbReference type="Proteomes" id="UP000499080">
    <property type="component" value="Unassembled WGS sequence"/>
</dbReference>
<sequence>MEKNLKSVHLEETLQFKTKQVDLTFPESVKLVIEEMKKNRKQKLDDVKRKILNKVSQSLDKDSCVLKDTTEVIKLSVDGRKWPEMEKSKKGRLENFTGSNDFEGEPKSK</sequence>
<evidence type="ECO:0000256" key="1">
    <source>
        <dbReference type="SAM" id="MobiDB-lite"/>
    </source>
</evidence>
<keyword evidence="4" id="KW-1185">Reference proteome</keyword>
<gene>
    <name evidence="2" type="ORF">AVEN_21493_1</name>
    <name evidence="3" type="ORF">AVEN_231902_1</name>
</gene>
<dbReference type="EMBL" id="BGPR01075030">
    <property type="protein sequence ID" value="GBL52967.1"/>
    <property type="molecule type" value="Genomic_DNA"/>
</dbReference>
<comment type="caution">
    <text evidence="3">The sequence shown here is derived from an EMBL/GenBank/DDBJ whole genome shotgun (WGS) entry which is preliminary data.</text>
</comment>
<accession>A0A4Y2XD86</accession>